<dbReference type="OrthoDB" id="2800032at2759"/>
<accession>A0A371CQG2</accession>
<feature type="region of interest" description="Disordered" evidence="1">
    <location>
        <begin position="711"/>
        <end position="739"/>
    </location>
</feature>
<proteinExistence type="predicted"/>
<feature type="compositionally biased region" description="Basic and acidic residues" evidence="1">
    <location>
        <begin position="136"/>
        <end position="148"/>
    </location>
</feature>
<organism evidence="2 3">
    <name type="scientific">Lentinus brumalis</name>
    <dbReference type="NCBI Taxonomy" id="2498619"/>
    <lineage>
        <taxon>Eukaryota</taxon>
        <taxon>Fungi</taxon>
        <taxon>Dikarya</taxon>
        <taxon>Basidiomycota</taxon>
        <taxon>Agaricomycotina</taxon>
        <taxon>Agaricomycetes</taxon>
        <taxon>Polyporales</taxon>
        <taxon>Polyporaceae</taxon>
        <taxon>Lentinus</taxon>
    </lineage>
</organism>
<feature type="compositionally biased region" description="Acidic residues" evidence="1">
    <location>
        <begin position="155"/>
        <end position="169"/>
    </location>
</feature>
<feature type="region of interest" description="Disordered" evidence="1">
    <location>
        <begin position="1"/>
        <end position="209"/>
    </location>
</feature>
<evidence type="ECO:0000256" key="1">
    <source>
        <dbReference type="SAM" id="MobiDB-lite"/>
    </source>
</evidence>
<dbReference type="Proteomes" id="UP000256964">
    <property type="component" value="Unassembled WGS sequence"/>
</dbReference>
<feature type="compositionally biased region" description="Basic and acidic residues" evidence="1">
    <location>
        <begin position="61"/>
        <end position="98"/>
    </location>
</feature>
<evidence type="ECO:0000313" key="3">
    <source>
        <dbReference type="Proteomes" id="UP000256964"/>
    </source>
</evidence>
<feature type="compositionally biased region" description="Basic residues" evidence="1">
    <location>
        <begin position="714"/>
        <end position="728"/>
    </location>
</feature>
<dbReference type="EMBL" id="KZ857482">
    <property type="protein sequence ID" value="RDX42525.1"/>
    <property type="molecule type" value="Genomic_DNA"/>
</dbReference>
<sequence>MSRRATRTKGGGNSSTTEADIDISDNIEPSAAAEQPPSRRYNTRTHTRDRRPGLHVGLNWREQKEAREAEELARTQKKDTEKSKKLLKELATEHETRGILKLASLEAEREQEEQEEEHWYHEARRARGNRAPASRPDLDRDTQERESSPRSGSAYEEDDGASESSDEDILDGRVNEVETSPVGREWSRGPKRSNYAHTPLTQKERKGKKRVNVLGRIDDARAALSAPTSEGDEDAFTPAYRKTLLARLTTLGTARSSTSASPAPTSTKVLPLPVTPHAAPLPTSKFTSINIQHDHRSMTSVISHAPSPTGNHPATTLSVGPHDLSSSSAPSSPSPALAWERFRAPSIGGSTALVVGSTRASLLGRSPSPPVASSSSSTLDQLRRQLANGALQTSKNDDGLQDDMQLIVGDGFGDADMQSSRDSVAGLGVGRKLQIVQLMSIELQHMAPPKKRKQRTPSGQVPPEKSKSAANLPPWIQGIFDDFVATLIDHYGASGDLWNLNPKPSQNPQAAKSTTLLTVMREVLDAMLPDKYELKTSDHIAVIARQRVMNWHGAFLERAKTIIKHGLMEYPENRPNVTVSELAAWVKATADLKTGAAWYEVAKEPKGINALMSPYILYIFSPHLKAIEGSLLNMSNPPVNALSLACAALDTILARYKSGAYVVDPDDTFDTVNGGGATDEFRETSVEPMLKWHPERWEKLMEMAREYANGTWSRPHKKAKVVAPRRRKVADSSSPARPE</sequence>
<evidence type="ECO:0000313" key="2">
    <source>
        <dbReference type="EMBL" id="RDX42525.1"/>
    </source>
</evidence>
<feature type="region of interest" description="Disordered" evidence="1">
    <location>
        <begin position="445"/>
        <end position="470"/>
    </location>
</feature>
<feature type="compositionally biased region" description="Low complexity" evidence="1">
    <location>
        <begin position="324"/>
        <end position="333"/>
    </location>
</feature>
<dbReference type="STRING" id="139420.A0A371CQG2"/>
<feature type="region of interest" description="Disordered" evidence="1">
    <location>
        <begin position="304"/>
        <end position="333"/>
    </location>
</feature>
<dbReference type="AlphaFoldDB" id="A0A371CQG2"/>
<protein>
    <submittedName>
        <fullName evidence="2">Uncharacterized protein</fullName>
    </submittedName>
</protein>
<reference evidence="2 3" key="1">
    <citation type="journal article" date="2018" name="Biotechnol. Biofuels">
        <title>Integrative visual omics of the white-rot fungus Polyporus brumalis exposes the biotechnological potential of its oxidative enzymes for delignifying raw plant biomass.</title>
        <authorList>
            <person name="Miyauchi S."/>
            <person name="Rancon A."/>
            <person name="Drula E."/>
            <person name="Hage H."/>
            <person name="Chaduli D."/>
            <person name="Favel A."/>
            <person name="Grisel S."/>
            <person name="Henrissat B."/>
            <person name="Herpoel-Gimbert I."/>
            <person name="Ruiz-Duenas F.J."/>
            <person name="Chevret D."/>
            <person name="Hainaut M."/>
            <person name="Lin J."/>
            <person name="Wang M."/>
            <person name="Pangilinan J."/>
            <person name="Lipzen A."/>
            <person name="Lesage-Meessen L."/>
            <person name="Navarro D."/>
            <person name="Riley R."/>
            <person name="Grigoriev I.V."/>
            <person name="Zhou S."/>
            <person name="Raouche S."/>
            <person name="Rosso M.N."/>
        </authorList>
    </citation>
    <scope>NUCLEOTIDE SEQUENCE [LARGE SCALE GENOMIC DNA]</scope>
    <source>
        <strain evidence="2 3">BRFM 1820</strain>
    </source>
</reference>
<keyword evidence="3" id="KW-1185">Reference proteome</keyword>
<gene>
    <name evidence="2" type="ORF">OH76DRAFT_1422446</name>
</gene>
<name>A0A371CQG2_9APHY</name>
<feature type="compositionally biased region" description="Polar residues" evidence="1">
    <location>
        <begin position="304"/>
        <end position="318"/>
    </location>
</feature>